<dbReference type="RefSeq" id="WP_388115625.1">
    <property type="nucleotide sequence ID" value="NZ_JBIAHM010000037.1"/>
</dbReference>
<comment type="caution">
    <text evidence="2">The sequence shown here is derived from an EMBL/GenBank/DDBJ whole genome shotgun (WGS) entry which is preliminary data.</text>
</comment>
<gene>
    <name evidence="2" type="ORF">ACFYNQ_50860</name>
</gene>
<keyword evidence="3" id="KW-1185">Reference proteome</keyword>
<dbReference type="InterPro" id="IPR054190">
    <property type="entry name" value="DUF6895"/>
</dbReference>
<protein>
    <submittedName>
        <fullName evidence="2">DUF6895 family protein</fullName>
    </submittedName>
</protein>
<dbReference type="Pfam" id="PF21836">
    <property type="entry name" value="DUF6895"/>
    <property type="match status" value="1"/>
</dbReference>
<evidence type="ECO:0000313" key="2">
    <source>
        <dbReference type="EMBL" id="MFE9606827.1"/>
    </source>
</evidence>
<reference evidence="2 3" key="1">
    <citation type="submission" date="2024-10" db="EMBL/GenBank/DDBJ databases">
        <title>The Natural Products Discovery Center: Release of the First 8490 Sequenced Strains for Exploring Actinobacteria Biosynthetic Diversity.</title>
        <authorList>
            <person name="Kalkreuter E."/>
            <person name="Kautsar S.A."/>
            <person name="Yang D."/>
            <person name="Bader C.D."/>
            <person name="Teijaro C.N."/>
            <person name="Fluegel L."/>
            <person name="Davis C.M."/>
            <person name="Simpson J.R."/>
            <person name="Lauterbach L."/>
            <person name="Steele A.D."/>
            <person name="Gui C."/>
            <person name="Meng S."/>
            <person name="Li G."/>
            <person name="Viehrig K."/>
            <person name="Ye F."/>
            <person name="Su P."/>
            <person name="Kiefer A.F."/>
            <person name="Nichols A."/>
            <person name="Cepeda A.J."/>
            <person name="Yan W."/>
            <person name="Fan B."/>
            <person name="Jiang Y."/>
            <person name="Adhikari A."/>
            <person name="Zheng C.-J."/>
            <person name="Schuster L."/>
            <person name="Cowan T.M."/>
            <person name="Smanski M.J."/>
            <person name="Chevrette M.G."/>
            <person name="De Carvalho L.P.S."/>
            <person name="Shen B."/>
        </authorList>
    </citation>
    <scope>NUCLEOTIDE SEQUENCE [LARGE SCALE GENOMIC DNA]</scope>
    <source>
        <strain evidence="2 3">NPDC006488</strain>
    </source>
</reference>
<evidence type="ECO:0000313" key="3">
    <source>
        <dbReference type="Proteomes" id="UP001601303"/>
    </source>
</evidence>
<evidence type="ECO:0000259" key="1">
    <source>
        <dbReference type="Pfam" id="PF21836"/>
    </source>
</evidence>
<dbReference type="Proteomes" id="UP001601303">
    <property type="component" value="Unassembled WGS sequence"/>
</dbReference>
<accession>A0ABW6ML14</accession>
<dbReference type="EMBL" id="JBIAHM010000037">
    <property type="protein sequence ID" value="MFE9606827.1"/>
    <property type="molecule type" value="Genomic_DNA"/>
</dbReference>
<name>A0ABW6ML14_9ACTN</name>
<organism evidence="2 3">
    <name type="scientific">Streptomyces hokutonensis</name>
    <dbReference type="NCBI Taxonomy" id="1306990"/>
    <lineage>
        <taxon>Bacteria</taxon>
        <taxon>Bacillati</taxon>
        <taxon>Actinomycetota</taxon>
        <taxon>Actinomycetes</taxon>
        <taxon>Kitasatosporales</taxon>
        <taxon>Streptomycetaceae</taxon>
        <taxon>Streptomyces</taxon>
    </lineage>
</organism>
<sequence>MASKFPIDLAATLAGWVDRELEQFTPWIKPGVTTSNSLQRFAELAILYDVLDRSPLDFAMLNDRWRPFLEQHLADPAFGQLARTRLQWAWALLLPYLILRQRGLRSDYHEATLAHATKAGFPHAAEVIPYRELDHAYFARATGTVDVSQAAFDELLGRTFAARSACRLLLDREATYALTHALLYAGAFGQERVPRDALPNVAAIVDSMTIDCAVHEEYDMLGELLTCGLVLEDCRPEVRALALPIFLQSLDDTGSLMPNGRETERSFAACYHTTLVGLILCASLTRMTS</sequence>
<feature type="domain" description="DUF6895" evidence="1">
    <location>
        <begin position="14"/>
        <end position="282"/>
    </location>
</feature>
<proteinExistence type="predicted"/>